<protein>
    <submittedName>
        <fullName evidence="1">Uncharacterized protein</fullName>
    </submittedName>
</protein>
<dbReference type="AlphaFoldDB" id="E8V5N5"/>
<dbReference type="HOGENOM" id="CLU_2482239_0_0_0"/>
<dbReference type="KEGG" id="tsa:AciPR4_1838"/>
<evidence type="ECO:0000313" key="2">
    <source>
        <dbReference type="Proteomes" id="UP000006844"/>
    </source>
</evidence>
<gene>
    <name evidence="1" type="ordered locus">AciPR4_1838</name>
</gene>
<sequence length="87" mass="9790">MHEWEALLRETTSALASLETPKLELLAQKAESLAANQRIQGSTSEMERLVTLKNTLSALLESTQRGIHLMQHLRIERPTRGFSDFAS</sequence>
<proteinExistence type="predicted"/>
<accession>E8V5N5</accession>
<reference evidence="1 2" key="1">
    <citation type="journal article" date="2012" name="Stand. Genomic Sci.">
        <title>Complete genome sequence of Terriglobus saanensis type strain SP1PR4(T), an Acidobacteria from tundra soil.</title>
        <authorList>
            <person name="Rawat S.R."/>
            <person name="Mannisto M.K."/>
            <person name="Starovoytov V."/>
            <person name="Goodwin L."/>
            <person name="Nolan M."/>
            <person name="Hauser L."/>
            <person name="Land M."/>
            <person name="Davenport K.W."/>
            <person name="Woyke T."/>
            <person name="Haggblom M.M."/>
        </authorList>
    </citation>
    <scope>NUCLEOTIDE SEQUENCE</scope>
    <source>
        <strain evidence="2">ATCC BAA-1853 / DSM 23119 / SP1PR4</strain>
    </source>
</reference>
<dbReference type="Proteomes" id="UP000006844">
    <property type="component" value="Chromosome"/>
</dbReference>
<name>E8V5N5_TERSS</name>
<organism evidence="1 2">
    <name type="scientific">Terriglobus saanensis (strain ATCC BAA-1853 / DSM 23119 / SP1PR4)</name>
    <dbReference type="NCBI Taxonomy" id="401053"/>
    <lineage>
        <taxon>Bacteria</taxon>
        <taxon>Pseudomonadati</taxon>
        <taxon>Acidobacteriota</taxon>
        <taxon>Terriglobia</taxon>
        <taxon>Terriglobales</taxon>
        <taxon>Acidobacteriaceae</taxon>
        <taxon>Terriglobus</taxon>
    </lineage>
</organism>
<dbReference type="STRING" id="401053.AciPR4_1838"/>
<evidence type="ECO:0000313" key="1">
    <source>
        <dbReference type="EMBL" id="ADV82644.1"/>
    </source>
</evidence>
<dbReference type="EMBL" id="CP002467">
    <property type="protein sequence ID" value="ADV82644.1"/>
    <property type="molecule type" value="Genomic_DNA"/>
</dbReference>
<keyword evidence="2" id="KW-1185">Reference proteome</keyword>